<proteinExistence type="predicted"/>
<name>A0A419PTU5_CLOSI</name>
<reference evidence="2 3" key="1">
    <citation type="journal article" date="2018" name="Biotechnol. Adv.">
        <title>Improved genomic resources and new bioinformatic workflow for the carcinogenic parasite Clonorchis sinensis: Biotechnological implications.</title>
        <authorList>
            <person name="Wang D."/>
            <person name="Korhonen P.K."/>
            <person name="Gasser R.B."/>
            <person name="Young N.D."/>
        </authorList>
    </citation>
    <scope>NUCLEOTIDE SEQUENCE [LARGE SCALE GENOMIC DNA]</scope>
    <source>
        <strain evidence="2">Cs-k2</strain>
    </source>
</reference>
<dbReference type="InParanoid" id="A0A419PTU5"/>
<keyword evidence="3" id="KW-1185">Reference proteome</keyword>
<accession>A0A419PTU5</accession>
<reference evidence="2 3" key="2">
    <citation type="journal article" date="2021" name="Genomics">
        <title>High-quality reference genome for Clonorchis sinensis.</title>
        <authorList>
            <person name="Young N.D."/>
            <person name="Stroehlein A.J."/>
            <person name="Kinkar L."/>
            <person name="Wang T."/>
            <person name="Sohn W.M."/>
            <person name="Chang B.C.H."/>
            <person name="Kaur P."/>
            <person name="Weisz D."/>
            <person name="Dudchenko O."/>
            <person name="Aiden E.L."/>
            <person name="Korhonen P.K."/>
            <person name="Gasser R.B."/>
        </authorList>
    </citation>
    <scope>NUCLEOTIDE SEQUENCE [LARGE SCALE GENOMIC DNA]</scope>
    <source>
        <strain evidence="2">Cs-k2</strain>
    </source>
</reference>
<organism evidence="2 3">
    <name type="scientific">Clonorchis sinensis</name>
    <name type="common">Chinese liver fluke</name>
    <dbReference type="NCBI Taxonomy" id="79923"/>
    <lineage>
        <taxon>Eukaryota</taxon>
        <taxon>Metazoa</taxon>
        <taxon>Spiralia</taxon>
        <taxon>Lophotrochozoa</taxon>
        <taxon>Platyhelminthes</taxon>
        <taxon>Trematoda</taxon>
        <taxon>Digenea</taxon>
        <taxon>Opisthorchiida</taxon>
        <taxon>Opisthorchiata</taxon>
        <taxon>Opisthorchiidae</taxon>
        <taxon>Clonorchis</taxon>
    </lineage>
</organism>
<evidence type="ECO:0000313" key="3">
    <source>
        <dbReference type="Proteomes" id="UP000286415"/>
    </source>
</evidence>
<evidence type="ECO:0000256" key="1">
    <source>
        <dbReference type="SAM" id="MobiDB-lite"/>
    </source>
</evidence>
<feature type="region of interest" description="Disordered" evidence="1">
    <location>
        <begin position="34"/>
        <end position="54"/>
    </location>
</feature>
<dbReference type="AlphaFoldDB" id="A0A419PTU5"/>
<dbReference type="EMBL" id="NIRI02000056">
    <property type="protein sequence ID" value="KAG5444907.1"/>
    <property type="molecule type" value="Genomic_DNA"/>
</dbReference>
<gene>
    <name evidence="2" type="ORF">CSKR_103580</name>
</gene>
<dbReference type="OrthoDB" id="6227366at2759"/>
<evidence type="ECO:0000313" key="2">
    <source>
        <dbReference type="EMBL" id="KAG5444907.1"/>
    </source>
</evidence>
<comment type="caution">
    <text evidence="2">The sequence shown here is derived from an EMBL/GenBank/DDBJ whole genome shotgun (WGS) entry which is preliminary data.</text>
</comment>
<sequence length="104" mass="11615">MVQSRMIYAAFVGLHRAFGARWPKWLERKITDRKVRGSNPTSASRLPLSSLGQPGSIPALVFPSGSMETEVHTLDSRPILPMYNMQASTHLKKHPLGIEEVMSK</sequence>
<protein>
    <submittedName>
        <fullName evidence="2">Uncharacterized protein</fullName>
    </submittedName>
</protein>
<dbReference type="Proteomes" id="UP000286415">
    <property type="component" value="Unassembled WGS sequence"/>
</dbReference>